<dbReference type="SUPFAM" id="SSF55797">
    <property type="entry name" value="PR-1-like"/>
    <property type="match status" value="1"/>
</dbReference>
<dbReference type="Gene3D" id="3.40.33.10">
    <property type="entry name" value="CAP"/>
    <property type="match status" value="1"/>
</dbReference>
<dbReference type="InterPro" id="IPR001283">
    <property type="entry name" value="CRISP-related"/>
</dbReference>
<organism evidence="2 3">
    <name type="scientific">Peltaster fructicola</name>
    <dbReference type="NCBI Taxonomy" id="286661"/>
    <lineage>
        <taxon>Eukaryota</taxon>
        <taxon>Fungi</taxon>
        <taxon>Dikarya</taxon>
        <taxon>Ascomycota</taxon>
        <taxon>Pezizomycotina</taxon>
        <taxon>Dothideomycetes</taxon>
        <taxon>Dothideomycetes incertae sedis</taxon>
        <taxon>Peltaster</taxon>
    </lineage>
</organism>
<dbReference type="InterPro" id="IPR035940">
    <property type="entry name" value="CAP_sf"/>
</dbReference>
<evidence type="ECO:0000313" key="3">
    <source>
        <dbReference type="Proteomes" id="UP000503462"/>
    </source>
</evidence>
<keyword evidence="3" id="KW-1185">Reference proteome</keyword>
<dbReference type="InterPro" id="IPR014044">
    <property type="entry name" value="CAP_dom"/>
</dbReference>
<feature type="domain" description="SCP" evidence="1">
    <location>
        <begin position="5"/>
        <end position="111"/>
    </location>
</feature>
<dbReference type="OrthoDB" id="337038at2759"/>
<dbReference type="EMBL" id="CP051141">
    <property type="protein sequence ID" value="QIW98469.1"/>
    <property type="molecule type" value="Genomic_DNA"/>
</dbReference>
<dbReference type="AlphaFoldDB" id="A0A6H0XVJ7"/>
<dbReference type="Pfam" id="PF00188">
    <property type="entry name" value="CAP"/>
    <property type="match status" value="1"/>
</dbReference>
<reference evidence="2 3" key="1">
    <citation type="journal article" date="2016" name="Sci. Rep.">
        <title>Peltaster fructicola genome reveals evolution from an invasive phytopathogen to an ectophytic parasite.</title>
        <authorList>
            <person name="Xu C."/>
            <person name="Chen H."/>
            <person name="Gleason M.L."/>
            <person name="Xu J.R."/>
            <person name="Liu H."/>
            <person name="Zhang R."/>
            <person name="Sun G."/>
        </authorList>
    </citation>
    <scope>NUCLEOTIDE SEQUENCE [LARGE SCALE GENOMIC DNA]</scope>
    <source>
        <strain evidence="2 3">LNHT1506</strain>
    </source>
</reference>
<proteinExistence type="predicted"/>
<protein>
    <recommendedName>
        <fullName evidence="1">SCP domain-containing protein</fullName>
    </recommendedName>
</protein>
<dbReference type="Proteomes" id="UP000503462">
    <property type="component" value="Chromosome 3"/>
</dbReference>
<evidence type="ECO:0000313" key="2">
    <source>
        <dbReference type="EMBL" id="QIW98469.1"/>
    </source>
</evidence>
<accession>A0A6H0XVJ7</accession>
<dbReference type="SMART" id="SM00198">
    <property type="entry name" value="SCP"/>
    <property type="match status" value="1"/>
</dbReference>
<evidence type="ECO:0000259" key="1">
    <source>
        <dbReference type="SMART" id="SM00198"/>
    </source>
</evidence>
<gene>
    <name evidence="2" type="ORF">AMS68_003987</name>
</gene>
<name>A0A6H0XVJ7_9PEZI</name>
<sequence>MTLQDQEIEALKVHNAARAAKHLAPLQWDTQLAQDAKDYAKTLSTKRTLEHADCVAGENLYQQSTGDCTYADAVKAWLGEECYYKSQRIPNGDFEAYGHYSECLGIWSACY</sequence>
<dbReference type="PANTHER" id="PTHR10334">
    <property type="entry name" value="CYSTEINE-RICH SECRETORY PROTEIN-RELATED"/>
    <property type="match status" value="1"/>
</dbReference>